<evidence type="ECO:0000313" key="19">
    <source>
        <dbReference type="EMBL" id="NYT35370.1"/>
    </source>
</evidence>
<dbReference type="SUPFAM" id="SSF52540">
    <property type="entry name" value="P-loop containing nucleoside triphosphate hydrolases"/>
    <property type="match status" value="2"/>
</dbReference>
<dbReference type="EMBL" id="JACCEW010000001">
    <property type="protein sequence ID" value="NYT35370.1"/>
    <property type="molecule type" value="Genomic_DNA"/>
</dbReference>
<keyword evidence="5" id="KW-1003">Cell membrane</keyword>
<evidence type="ECO:0000256" key="7">
    <source>
        <dbReference type="ARBA" id="ARBA00022737"/>
    </source>
</evidence>
<evidence type="ECO:0000256" key="12">
    <source>
        <dbReference type="ARBA" id="ARBA00023136"/>
    </source>
</evidence>
<evidence type="ECO:0000313" key="20">
    <source>
        <dbReference type="Proteomes" id="UP000580517"/>
    </source>
</evidence>
<comment type="similarity">
    <text evidence="14">Belongs to the ABC transporter superfamily. Glutathione importer (TC 3.A.1.5.11) family.</text>
</comment>
<dbReference type="InterPro" id="IPR027417">
    <property type="entry name" value="P-loop_NTPase"/>
</dbReference>
<dbReference type="GO" id="GO:0005886">
    <property type="term" value="C:plasma membrane"/>
    <property type="evidence" value="ECO:0007669"/>
    <property type="project" value="UniProtKB-SubCell"/>
</dbReference>
<evidence type="ECO:0000256" key="3">
    <source>
        <dbReference type="ARBA" id="ARBA00011469"/>
    </source>
</evidence>
<dbReference type="InterPro" id="IPR017871">
    <property type="entry name" value="ABC_transporter-like_CS"/>
</dbReference>
<evidence type="ECO:0000256" key="9">
    <source>
        <dbReference type="ARBA" id="ARBA00022801"/>
    </source>
</evidence>
<keyword evidence="6" id="KW-0997">Cell inner membrane</keyword>
<proteinExistence type="inferred from homology"/>
<evidence type="ECO:0000256" key="4">
    <source>
        <dbReference type="ARBA" id="ARBA00022448"/>
    </source>
</evidence>
<comment type="subunit">
    <text evidence="3">The complex is composed of two ATP-binding proteins (GsiA), two transmembrane proteins (GsiC and GsiD) and a solute-binding protein (GsiB).</text>
</comment>
<dbReference type="CDD" id="cd03257">
    <property type="entry name" value="ABC_NikE_OppD_transporters"/>
    <property type="match status" value="2"/>
</dbReference>
<dbReference type="GO" id="GO:0016887">
    <property type="term" value="F:ATP hydrolysis activity"/>
    <property type="evidence" value="ECO:0007669"/>
    <property type="project" value="InterPro"/>
</dbReference>
<keyword evidence="8" id="KW-0547">Nucleotide-binding</keyword>
<feature type="domain" description="ABC transporter" evidence="18">
    <location>
        <begin position="17"/>
        <end position="273"/>
    </location>
</feature>
<dbReference type="PANTHER" id="PTHR43776">
    <property type="entry name" value="TRANSPORT ATP-BINDING PROTEIN"/>
    <property type="match status" value="1"/>
</dbReference>
<evidence type="ECO:0000256" key="14">
    <source>
        <dbReference type="ARBA" id="ARBA00038416"/>
    </source>
</evidence>
<evidence type="ECO:0000259" key="18">
    <source>
        <dbReference type="PROSITE" id="PS50893"/>
    </source>
</evidence>
<sequence length="663" mass="72684">MQAEHNSYTDLEAARVLRVTDLSVQFKGAERTVDAVKHMSFHVDRGETLAIVGESGSGKSVTSLALMRLLHYGGGRILNGEMLLRRRNGQVLDLARASGAQLRSVRGADMAMIFQEPMTSLNPIFTVGDQIAESLRLHQGMSERQALAEALHMLDQVRIPDAKGVLNRYPHQLSGGMRQRVMIAMALACRPALLIADEPTTALDVTIQAQILQLIRELQRDMNMGVIFITHDMGVVAEVADRVLVMLRGDKVEAGPAQQIFDQASHPYTRALLAAVPRLGSMRGTDLPMHFPVVDAAAAMKTGDEAEAAVAYDADAEAAAGVGHKAKAETDAGPAATTLAAPAEDTQSADTPRQPILRVRELVTRFDIRSGIFSRVTRRVHAVEKVSFDLYAGETLALVGESGCGKSTTGRSLLRLVESQGGEIEFEGRQISALQGTALQALRRNIQFIFQDPFASLDPRVTVGYSIMEPLLIHKLMPSKEAERRMFELLEKVGLPRNAAQRYPHEFSGGQRQRICIARALSMRPKVVIADESVSALDVSIQAQIVNLMIDLQQEMGIAFLFISHDMAVVERISHRVAVMYLGQIVEMGPRRAIFENPQHPYTRKLMAAVPIADPSRRHLDRKLLSGEIPSPIRRVGDEPVVQPLVEVSAGHYVAPHQSDATY</sequence>
<keyword evidence="11" id="KW-1278">Translocase</keyword>
<evidence type="ECO:0000256" key="13">
    <source>
        <dbReference type="ARBA" id="ARBA00037530"/>
    </source>
</evidence>
<dbReference type="GO" id="GO:0005524">
    <property type="term" value="F:ATP binding"/>
    <property type="evidence" value="ECO:0007669"/>
    <property type="project" value="UniProtKB-KW"/>
</dbReference>
<dbReference type="OrthoDB" id="9802772at2"/>
<evidence type="ECO:0000256" key="8">
    <source>
        <dbReference type="ARBA" id="ARBA00022741"/>
    </source>
</evidence>
<evidence type="ECO:0000256" key="16">
    <source>
        <dbReference type="ARBA" id="ARBA00041187"/>
    </source>
</evidence>
<dbReference type="InterPro" id="IPR013563">
    <property type="entry name" value="Oligopep_ABC_C"/>
</dbReference>
<comment type="caution">
    <text evidence="19">The sequence shown here is derived from an EMBL/GenBank/DDBJ whole genome shotgun (WGS) entry which is preliminary data.</text>
</comment>
<keyword evidence="20" id="KW-1185">Reference proteome</keyword>
<evidence type="ECO:0000256" key="6">
    <source>
        <dbReference type="ARBA" id="ARBA00022519"/>
    </source>
</evidence>
<dbReference type="InterPro" id="IPR003593">
    <property type="entry name" value="AAA+_ATPase"/>
</dbReference>
<dbReference type="GO" id="GO:0015833">
    <property type="term" value="P:peptide transport"/>
    <property type="evidence" value="ECO:0007669"/>
    <property type="project" value="InterPro"/>
</dbReference>
<dbReference type="InterPro" id="IPR050319">
    <property type="entry name" value="ABC_transp_ATP-bind"/>
</dbReference>
<dbReference type="Pfam" id="PF00005">
    <property type="entry name" value="ABC_tran"/>
    <property type="match status" value="2"/>
</dbReference>
<keyword evidence="7" id="KW-0677">Repeat</keyword>
<accession>A0A853F8U6</accession>
<protein>
    <recommendedName>
        <fullName evidence="16">Glutathione import ATP-binding protein GsiA</fullName>
        <ecNumber evidence="15">7.4.2.10</ecNumber>
    </recommendedName>
</protein>
<evidence type="ECO:0000256" key="5">
    <source>
        <dbReference type="ARBA" id="ARBA00022475"/>
    </source>
</evidence>
<gene>
    <name evidence="19" type="ORF">H0A68_00660</name>
</gene>
<evidence type="ECO:0000256" key="17">
    <source>
        <dbReference type="ARBA" id="ARBA00047640"/>
    </source>
</evidence>
<dbReference type="PROSITE" id="PS50893">
    <property type="entry name" value="ABC_TRANSPORTER_2"/>
    <property type="match status" value="2"/>
</dbReference>
<keyword evidence="9" id="KW-0378">Hydrolase</keyword>
<dbReference type="NCBIfam" id="TIGR01727">
    <property type="entry name" value="oligo_HPY"/>
    <property type="match status" value="1"/>
</dbReference>
<comment type="catalytic activity">
    <reaction evidence="17">
        <text>glutathione(out) + ATP + H2O = glutathione(in) + ADP + phosphate + H(+)</text>
        <dbReference type="Rhea" id="RHEA:29791"/>
        <dbReference type="ChEBI" id="CHEBI:15377"/>
        <dbReference type="ChEBI" id="CHEBI:15378"/>
        <dbReference type="ChEBI" id="CHEBI:30616"/>
        <dbReference type="ChEBI" id="CHEBI:43474"/>
        <dbReference type="ChEBI" id="CHEBI:57925"/>
        <dbReference type="ChEBI" id="CHEBI:456216"/>
        <dbReference type="EC" id="7.4.2.10"/>
    </reaction>
</comment>
<dbReference type="NCBIfam" id="NF008453">
    <property type="entry name" value="PRK11308.1"/>
    <property type="match status" value="2"/>
</dbReference>
<dbReference type="PANTHER" id="PTHR43776:SF15">
    <property type="entry name" value="GLUTATHIONE IMPORT ATP-BINDING PROTEIN GSIA"/>
    <property type="match status" value="1"/>
</dbReference>
<organism evidence="19 20">
    <name type="scientific">Allopusillimonas soli</name>
    <dbReference type="NCBI Taxonomy" id="659016"/>
    <lineage>
        <taxon>Bacteria</taxon>
        <taxon>Pseudomonadati</taxon>
        <taxon>Pseudomonadota</taxon>
        <taxon>Betaproteobacteria</taxon>
        <taxon>Burkholderiales</taxon>
        <taxon>Alcaligenaceae</taxon>
        <taxon>Allopusillimonas</taxon>
    </lineage>
</organism>
<evidence type="ECO:0000256" key="10">
    <source>
        <dbReference type="ARBA" id="ARBA00022840"/>
    </source>
</evidence>
<reference evidence="19 20" key="1">
    <citation type="submission" date="2020-07" db="EMBL/GenBank/DDBJ databases">
        <title>Taxonomic revisions and descriptions of new bacterial species based on genomic comparisons in the high-G+C-content subgroup of the family Alcaligenaceae.</title>
        <authorList>
            <person name="Szabo A."/>
            <person name="Felfoldi T."/>
        </authorList>
    </citation>
    <scope>NUCLEOTIDE SEQUENCE [LARGE SCALE GENOMIC DNA]</scope>
    <source>
        <strain evidence="19 20">DSM 25264</strain>
    </source>
</reference>
<keyword evidence="4" id="KW-0813">Transport</keyword>
<feature type="domain" description="ABC transporter" evidence="18">
    <location>
        <begin position="357"/>
        <end position="607"/>
    </location>
</feature>
<evidence type="ECO:0000256" key="2">
    <source>
        <dbReference type="ARBA" id="ARBA00004533"/>
    </source>
</evidence>
<comment type="function">
    <text evidence="13">Part of the ABC transporter complex GsiABCD involved in glutathione import. Responsible for energy coupling to the transport system.</text>
</comment>
<evidence type="ECO:0000256" key="15">
    <source>
        <dbReference type="ARBA" id="ARBA00039050"/>
    </source>
</evidence>
<evidence type="ECO:0000256" key="1">
    <source>
        <dbReference type="ARBA" id="ARBA00004170"/>
    </source>
</evidence>
<comment type="subcellular location">
    <subcellularLocation>
        <location evidence="2">Cell inner membrane</location>
    </subcellularLocation>
    <subcellularLocation>
        <location evidence="1">Membrane</location>
        <topology evidence="1">Peripheral membrane protein</topology>
    </subcellularLocation>
</comment>
<dbReference type="FunFam" id="3.40.50.300:FF:000016">
    <property type="entry name" value="Oligopeptide ABC transporter ATP-binding component"/>
    <property type="match status" value="2"/>
</dbReference>
<dbReference type="AlphaFoldDB" id="A0A853F8U6"/>
<dbReference type="Gene3D" id="3.40.50.300">
    <property type="entry name" value="P-loop containing nucleotide triphosphate hydrolases"/>
    <property type="match status" value="2"/>
</dbReference>
<dbReference type="SMART" id="SM00382">
    <property type="entry name" value="AAA"/>
    <property type="match status" value="2"/>
</dbReference>
<dbReference type="Pfam" id="PF08352">
    <property type="entry name" value="oligo_HPY"/>
    <property type="match status" value="2"/>
</dbReference>
<evidence type="ECO:0000256" key="11">
    <source>
        <dbReference type="ARBA" id="ARBA00022967"/>
    </source>
</evidence>
<dbReference type="RefSeq" id="WP_129967250.1">
    <property type="nucleotide sequence ID" value="NZ_JACCEW010000001.1"/>
</dbReference>
<keyword evidence="12" id="KW-0472">Membrane</keyword>
<keyword evidence="10 19" id="KW-0067">ATP-binding</keyword>
<name>A0A853F8U6_9BURK</name>
<dbReference type="InterPro" id="IPR003439">
    <property type="entry name" value="ABC_transporter-like_ATP-bd"/>
</dbReference>
<dbReference type="EC" id="7.4.2.10" evidence="15"/>
<dbReference type="NCBIfam" id="NF007739">
    <property type="entry name" value="PRK10419.1"/>
    <property type="match status" value="2"/>
</dbReference>
<dbReference type="PROSITE" id="PS00211">
    <property type="entry name" value="ABC_TRANSPORTER_1"/>
    <property type="match status" value="2"/>
</dbReference>
<dbReference type="GO" id="GO:0055085">
    <property type="term" value="P:transmembrane transport"/>
    <property type="evidence" value="ECO:0007669"/>
    <property type="project" value="UniProtKB-ARBA"/>
</dbReference>
<dbReference type="Proteomes" id="UP000580517">
    <property type="component" value="Unassembled WGS sequence"/>
</dbReference>